<dbReference type="GO" id="GO:0008270">
    <property type="term" value="F:zinc ion binding"/>
    <property type="evidence" value="ECO:0007669"/>
    <property type="project" value="UniProtKB-KW"/>
</dbReference>
<evidence type="ECO:0000256" key="3">
    <source>
        <dbReference type="ARBA" id="ARBA00022833"/>
    </source>
</evidence>
<evidence type="ECO:0000256" key="2">
    <source>
        <dbReference type="ARBA" id="ARBA00022771"/>
    </source>
</evidence>
<dbReference type="GO" id="GO:0003677">
    <property type="term" value="F:DNA binding"/>
    <property type="evidence" value="ECO:0007669"/>
    <property type="project" value="InterPro"/>
</dbReference>
<evidence type="ECO:0000256" key="1">
    <source>
        <dbReference type="ARBA" id="ARBA00022723"/>
    </source>
</evidence>
<dbReference type="Pfam" id="PF02892">
    <property type="entry name" value="zf-BED"/>
    <property type="match status" value="1"/>
</dbReference>
<name>A0A2G9QAW7_AQUCT</name>
<proteinExistence type="predicted"/>
<keyword evidence="2" id="KW-0863">Zinc-finger</keyword>
<dbReference type="Proteomes" id="UP000228934">
    <property type="component" value="Unassembled WGS sequence"/>
</dbReference>
<dbReference type="EMBL" id="KZ060189">
    <property type="protein sequence ID" value="PIO12675.1"/>
    <property type="molecule type" value="Genomic_DNA"/>
</dbReference>
<dbReference type="SUPFAM" id="SSF57667">
    <property type="entry name" value="beta-beta-alpha zinc fingers"/>
    <property type="match status" value="1"/>
</dbReference>
<gene>
    <name evidence="6" type="ORF">AB205_0041200</name>
</gene>
<evidence type="ECO:0000259" key="5">
    <source>
        <dbReference type="Pfam" id="PF02892"/>
    </source>
</evidence>
<organism evidence="6 7">
    <name type="scientific">Aquarana catesbeiana</name>
    <name type="common">American bullfrog</name>
    <name type="synonym">Rana catesbeiana</name>
    <dbReference type="NCBI Taxonomy" id="8400"/>
    <lineage>
        <taxon>Eukaryota</taxon>
        <taxon>Metazoa</taxon>
        <taxon>Chordata</taxon>
        <taxon>Craniata</taxon>
        <taxon>Vertebrata</taxon>
        <taxon>Euteleostomi</taxon>
        <taxon>Amphibia</taxon>
        <taxon>Batrachia</taxon>
        <taxon>Anura</taxon>
        <taxon>Neobatrachia</taxon>
        <taxon>Ranoidea</taxon>
        <taxon>Ranidae</taxon>
        <taxon>Aquarana</taxon>
    </lineage>
</organism>
<feature type="region of interest" description="Disordered" evidence="4">
    <location>
        <begin position="133"/>
        <end position="155"/>
    </location>
</feature>
<feature type="domain" description="BED-type" evidence="5">
    <location>
        <begin position="35"/>
        <end position="82"/>
    </location>
</feature>
<evidence type="ECO:0000313" key="6">
    <source>
        <dbReference type="EMBL" id="PIO12675.1"/>
    </source>
</evidence>
<keyword evidence="7" id="KW-1185">Reference proteome</keyword>
<reference evidence="7" key="1">
    <citation type="journal article" date="2017" name="Nat. Commun.">
        <title>The North American bullfrog draft genome provides insight into hormonal regulation of long noncoding RNA.</title>
        <authorList>
            <person name="Hammond S.A."/>
            <person name="Warren R.L."/>
            <person name="Vandervalk B.P."/>
            <person name="Kucuk E."/>
            <person name="Khan H."/>
            <person name="Gibb E.A."/>
            <person name="Pandoh P."/>
            <person name="Kirk H."/>
            <person name="Zhao Y."/>
            <person name="Jones M."/>
            <person name="Mungall A.J."/>
            <person name="Coope R."/>
            <person name="Pleasance S."/>
            <person name="Moore R.A."/>
            <person name="Holt R.A."/>
            <person name="Round J.M."/>
            <person name="Ohora S."/>
            <person name="Walle B.V."/>
            <person name="Veldhoen N."/>
            <person name="Helbing C.C."/>
            <person name="Birol I."/>
        </authorList>
    </citation>
    <scope>NUCLEOTIDE SEQUENCE [LARGE SCALE GENOMIC DNA]</scope>
</reference>
<sequence>MSSRGQLKGSHLIASHRRAPQVLGTAESPLTFKISLIWAFFDTCAADRTVAVCNLCLKRIKRGQNSSRLGTTCLTRHMMTCHAVHWQHHLKDPHHRKRQTSPCSSSGISNPTIPPVLSKTCTERNEGIAIGVPSTCSQSASSTPPIDFSRQISLP</sequence>
<dbReference type="InterPro" id="IPR003656">
    <property type="entry name" value="Znf_BED"/>
</dbReference>
<dbReference type="AlphaFoldDB" id="A0A2G9QAW7"/>
<protein>
    <recommendedName>
        <fullName evidence="5">BED-type domain-containing protein</fullName>
    </recommendedName>
</protein>
<dbReference type="InterPro" id="IPR052865">
    <property type="entry name" value="Zinc_finger_BED"/>
</dbReference>
<feature type="region of interest" description="Disordered" evidence="4">
    <location>
        <begin position="92"/>
        <end position="116"/>
    </location>
</feature>
<dbReference type="PANTHER" id="PTHR47241:SF1">
    <property type="entry name" value="BED-TYPE DOMAIN-CONTAINING PROTEIN"/>
    <property type="match status" value="1"/>
</dbReference>
<dbReference type="PANTHER" id="PTHR47241">
    <property type="entry name" value="FINGER PROTEIN, PUTATIVE-RELATED"/>
    <property type="match status" value="1"/>
</dbReference>
<evidence type="ECO:0000313" key="7">
    <source>
        <dbReference type="Proteomes" id="UP000228934"/>
    </source>
</evidence>
<dbReference type="GO" id="GO:0005634">
    <property type="term" value="C:nucleus"/>
    <property type="evidence" value="ECO:0007669"/>
    <property type="project" value="TreeGrafter"/>
</dbReference>
<evidence type="ECO:0000256" key="4">
    <source>
        <dbReference type="SAM" id="MobiDB-lite"/>
    </source>
</evidence>
<dbReference type="InterPro" id="IPR036236">
    <property type="entry name" value="Znf_C2H2_sf"/>
</dbReference>
<feature type="non-terminal residue" evidence="6">
    <location>
        <position position="155"/>
    </location>
</feature>
<keyword evidence="1" id="KW-0479">Metal-binding</keyword>
<feature type="compositionally biased region" description="Polar residues" evidence="4">
    <location>
        <begin position="134"/>
        <end position="155"/>
    </location>
</feature>
<dbReference type="SMART" id="SM00614">
    <property type="entry name" value="ZnF_BED"/>
    <property type="match status" value="1"/>
</dbReference>
<feature type="compositionally biased region" description="Polar residues" evidence="4">
    <location>
        <begin position="100"/>
        <end position="111"/>
    </location>
</feature>
<keyword evidence="3" id="KW-0862">Zinc</keyword>
<accession>A0A2G9QAW7</accession>